<dbReference type="InterPro" id="IPR036440">
    <property type="entry name" value="Peptidase_C15-like_sf"/>
</dbReference>
<comment type="similarity">
    <text evidence="4 9">Belongs to the peptidase C15 family.</text>
</comment>
<dbReference type="GO" id="GO:0005829">
    <property type="term" value="C:cytosol"/>
    <property type="evidence" value="ECO:0007669"/>
    <property type="project" value="InterPro"/>
</dbReference>
<dbReference type="RefSeq" id="WP_119554914.1">
    <property type="nucleotide sequence ID" value="NZ_QXMN01000020.1"/>
</dbReference>
<proteinExistence type="inferred from homology"/>
<dbReference type="PRINTS" id="PR00706">
    <property type="entry name" value="PYROGLUPTASE"/>
</dbReference>
<dbReference type="InterPro" id="IPR016125">
    <property type="entry name" value="Peptidase_C15-like"/>
</dbReference>
<comment type="subcellular location">
    <subcellularLocation>
        <location evidence="3 9">Cytoplasm</location>
    </subcellularLocation>
</comment>
<evidence type="ECO:0000256" key="4">
    <source>
        <dbReference type="ARBA" id="ARBA00006641"/>
    </source>
</evidence>
<sequence length="223" mass="23662">MTSNAKAPRVLIAGFEPFENDPVNPAWEIARALDGWTCEGAVVQAVQLPCVFGRAIDTLDAALPGPPLKLVLCVGAAGGRTEISMERAALNIDDARIPDNAGQQPIDLPVVKDGPAAYFATLPIKAMVRDMRAAGLPAAVSNSAGTFVCNHIFYALMHRIATRPALAHTRGGFVHVPYLPEQAASKPGVASMALADQVEAFRVAIRTALTVRHDVRETAGRLH</sequence>
<dbReference type="PROSITE" id="PS01334">
    <property type="entry name" value="PYRASE_CYS"/>
    <property type="match status" value="1"/>
</dbReference>
<feature type="active site" evidence="9">
    <location>
        <position position="175"/>
    </location>
</feature>
<keyword evidence="6 9" id="KW-0645">Protease</keyword>
<evidence type="ECO:0000256" key="3">
    <source>
        <dbReference type="ARBA" id="ARBA00004496"/>
    </source>
</evidence>
<dbReference type="PIRSF" id="PIRSF015592">
    <property type="entry name" value="Prld-crbxl_pptds"/>
    <property type="match status" value="1"/>
</dbReference>
<dbReference type="FunFam" id="3.40.630.20:FF:000001">
    <property type="entry name" value="Pyrrolidone-carboxylate peptidase"/>
    <property type="match status" value="1"/>
</dbReference>
<dbReference type="Pfam" id="PF01470">
    <property type="entry name" value="Peptidase_C15"/>
    <property type="match status" value="1"/>
</dbReference>
<dbReference type="AlphaFoldDB" id="A0A9X8GV03"/>
<evidence type="ECO:0000256" key="6">
    <source>
        <dbReference type="ARBA" id="ARBA00022670"/>
    </source>
</evidence>
<dbReference type="NCBIfam" id="TIGR00504">
    <property type="entry name" value="pyro_pdase"/>
    <property type="match status" value="1"/>
</dbReference>
<organism evidence="11 12">
    <name type="scientific">Acidovorax cavernicola</name>
    <dbReference type="NCBI Taxonomy" id="1675792"/>
    <lineage>
        <taxon>Bacteria</taxon>
        <taxon>Pseudomonadati</taxon>
        <taxon>Pseudomonadota</taxon>
        <taxon>Betaproteobacteria</taxon>
        <taxon>Burkholderiales</taxon>
        <taxon>Comamonadaceae</taxon>
        <taxon>Acidovorax</taxon>
    </lineage>
</organism>
<dbReference type="GO" id="GO:0016920">
    <property type="term" value="F:pyroglutamyl-peptidase activity"/>
    <property type="evidence" value="ECO:0007669"/>
    <property type="project" value="UniProtKB-UniRule"/>
</dbReference>
<evidence type="ECO:0000256" key="5">
    <source>
        <dbReference type="ARBA" id="ARBA00022490"/>
    </source>
</evidence>
<protein>
    <recommendedName>
        <fullName evidence="9">Pyrrolidone-carboxylate peptidase</fullName>
        <ecNumber evidence="9">3.4.19.3</ecNumber>
    </recommendedName>
    <alternativeName>
        <fullName evidence="9">5-oxoprolyl-peptidase</fullName>
    </alternativeName>
    <alternativeName>
        <fullName evidence="9">Pyroglutamyl-peptidase I</fullName>
        <shortName evidence="9">PGP-I</shortName>
        <shortName evidence="9">Pyrase</shortName>
    </alternativeName>
</protein>
<dbReference type="HAMAP" id="MF_00417">
    <property type="entry name" value="Pyrrolid_peptidase"/>
    <property type="match status" value="1"/>
</dbReference>
<evidence type="ECO:0000256" key="1">
    <source>
        <dbReference type="ARBA" id="ARBA00001770"/>
    </source>
</evidence>
<evidence type="ECO:0000313" key="12">
    <source>
        <dbReference type="Proteomes" id="UP000265619"/>
    </source>
</evidence>
<dbReference type="EC" id="3.4.19.3" evidence="9"/>
<comment type="catalytic activity">
    <reaction evidence="1 9 10">
        <text>Release of an N-terminal pyroglutamyl group from a polypeptide, the second amino acid generally not being Pro.</text>
        <dbReference type="EC" id="3.4.19.3"/>
    </reaction>
</comment>
<comment type="function">
    <text evidence="2 9">Removes 5-oxoproline from various penultimate amino acid residues except L-proline.</text>
</comment>
<dbReference type="NCBIfam" id="NF009676">
    <property type="entry name" value="PRK13197.1"/>
    <property type="match status" value="1"/>
</dbReference>
<dbReference type="SUPFAM" id="SSF53182">
    <property type="entry name" value="Pyrrolidone carboxyl peptidase (pyroglutamate aminopeptidase)"/>
    <property type="match status" value="1"/>
</dbReference>
<dbReference type="OrthoDB" id="9779738at2"/>
<gene>
    <name evidence="9 11" type="primary">pcp</name>
    <name evidence="11" type="ORF">D3H34_16660</name>
</gene>
<dbReference type="Proteomes" id="UP000265619">
    <property type="component" value="Unassembled WGS sequence"/>
</dbReference>
<name>A0A9X8GV03_9BURK</name>
<comment type="caution">
    <text evidence="11">The sequence shown here is derived from an EMBL/GenBank/DDBJ whole genome shotgun (WGS) entry which is preliminary data.</text>
</comment>
<dbReference type="PANTHER" id="PTHR23402:SF1">
    <property type="entry name" value="PYROGLUTAMYL-PEPTIDASE I"/>
    <property type="match status" value="1"/>
</dbReference>
<accession>A0A9X8GV03</accession>
<dbReference type="InterPro" id="IPR029762">
    <property type="entry name" value="PGP-I_bact-type"/>
</dbReference>
<dbReference type="PANTHER" id="PTHR23402">
    <property type="entry name" value="PROTEASE FAMILY C15 PYROGLUTAMYL-PEPTIDASE I-RELATED"/>
    <property type="match status" value="1"/>
</dbReference>
<evidence type="ECO:0000256" key="2">
    <source>
        <dbReference type="ARBA" id="ARBA00002280"/>
    </source>
</evidence>
<dbReference type="CDD" id="cd00501">
    <property type="entry name" value="Peptidase_C15"/>
    <property type="match status" value="1"/>
</dbReference>
<dbReference type="InterPro" id="IPR000816">
    <property type="entry name" value="Peptidase_C15"/>
</dbReference>
<reference evidence="11 12" key="1">
    <citation type="submission" date="2018-09" db="EMBL/GenBank/DDBJ databases">
        <title>Acidovorax cavernicola nov. sp. isolated from Gruta de las Maravillas (Aracena, Spain).</title>
        <authorList>
            <person name="Jurado V."/>
            <person name="Gutierrez-Patricio S."/>
            <person name="Gonzalez-Pimentel J.L."/>
            <person name="Miller A.Z."/>
            <person name="Laiz L."/>
            <person name="Saiz-Jimenez C."/>
        </authorList>
    </citation>
    <scope>NUCLEOTIDE SEQUENCE [LARGE SCALE GENOMIC DNA]</scope>
    <source>
        <strain evidence="11 12">1011MAR4D40.2</strain>
    </source>
</reference>
<evidence type="ECO:0000256" key="10">
    <source>
        <dbReference type="PROSITE-ProRule" id="PRU10077"/>
    </source>
</evidence>
<keyword evidence="12" id="KW-1185">Reference proteome</keyword>
<evidence type="ECO:0000256" key="7">
    <source>
        <dbReference type="ARBA" id="ARBA00022801"/>
    </source>
</evidence>
<evidence type="ECO:0000256" key="9">
    <source>
        <dbReference type="HAMAP-Rule" id="MF_00417"/>
    </source>
</evidence>
<comment type="subunit">
    <text evidence="9">Homotetramer.</text>
</comment>
<dbReference type="GO" id="GO:0006508">
    <property type="term" value="P:proteolysis"/>
    <property type="evidence" value="ECO:0007669"/>
    <property type="project" value="UniProtKB-KW"/>
</dbReference>
<dbReference type="InterPro" id="IPR033694">
    <property type="entry name" value="PGPEP1_Cys_AS"/>
</dbReference>
<feature type="active site" evidence="9">
    <location>
        <position position="86"/>
    </location>
</feature>
<dbReference type="Gene3D" id="3.40.630.20">
    <property type="entry name" value="Peptidase C15, pyroglutamyl peptidase I-like"/>
    <property type="match status" value="1"/>
</dbReference>
<keyword evidence="8 9" id="KW-0788">Thiol protease</keyword>
<dbReference type="EMBL" id="QXMN01000020">
    <property type="protein sequence ID" value="RIX78335.1"/>
    <property type="molecule type" value="Genomic_DNA"/>
</dbReference>
<feature type="active site" evidence="9 10">
    <location>
        <position position="149"/>
    </location>
</feature>
<evidence type="ECO:0000256" key="8">
    <source>
        <dbReference type="ARBA" id="ARBA00022807"/>
    </source>
</evidence>
<evidence type="ECO:0000313" key="11">
    <source>
        <dbReference type="EMBL" id="RIX78335.1"/>
    </source>
</evidence>
<keyword evidence="7 9" id="KW-0378">Hydrolase</keyword>
<keyword evidence="5 9" id="KW-0963">Cytoplasm</keyword>